<feature type="domain" description="Isochorismatase-like" evidence="2">
    <location>
        <begin position="3"/>
        <end position="171"/>
    </location>
</feature>
<dbReference type="GO" id="GO:0016787">
    <property type="term" value="F:hydrolase activity"/>
    <property type="evidence" value="ECO:0007669"/>
    <property type="project" value="UniProtKB-KW"/>
</dbReference>
<evidence type="ECO:0000259" key="2">
    <source>
        <dbReference type="Pfam" id="PF00857"/>
    </source>
</evidence>
<protein>
    <submittedName>
        <fullName evidence="3">Cysteine hydrolase</fullName>
    </submittedName>
</protein>
<dbReference type="PANTHER" id="PTHR43540:SF1">
    <property type="entry name" value="ISOCHORISMATASE HYDROLASE"/>
    <property type="match status" value="1"/>
</dbReference>
<dbReference type="Pfam" id="PF00857">
    <property type="entry name" value="Isochorismatase"/>
    <property type="match status" value="1"/>
</dbReference>
<dbReference type="EMBL" id="JAGTJJ010000002">
    <property type="protein sequence ID" value="MDC3980529.1"/>
    <property type="molecule type" value="Genomic_DNA"/>
</dbReference>
<evidence type="ECO:0000313" key="3">
    <source>
        <dbReference type="EMBL" id="MDC3980529.1"/>
    </source>
</evidence>
<organism evidence="3 4">
    <name type="scientific">Polyangium jinanense</name>
    <dbReference type="NCBI Taxonomy" id="2829994"/>
    <lineage>
        <taxon>Bacteria</taxon>
        <taxon>Pseudomonadati</taxon>
        <taxon>Myxococcota</taxon>
        <taxon>Polyangia</taxon>
        <taxon>Polyangiales</taxon>
        <taxon>Polyangiaceae</taxon>
        <taxon>Polyangium</taxon>
    </lineage>
</organism>
<dbReference type="InterPro" id="IPR036380">
    <property type="entry name" value="Isochorismatase-like_sf"/>
</dbReference>
<evidence type="ECO:0000256" key="1">
    <source>
        <dbReference type="ARBA" id="ARBA00022801"/>
    </source>
</evidence>
<comment type="caution">
    <text evidence="3">The sequence shown here is derived from an EMBL/GenBank/DDBJ whole genome shotgun (WGS) entry which is preliminary data.</text>
</comment>
<gene>
    <name evidence="3" type="ORF">KEG57_08495</name>
</gene>
<accession>A0A9X3WYE4</accession>
<name>A0A9X3WYE4_9BACT</name>
<dbReference type="InterPro" id="IPR000868">
    <property type="entry name" value="Isochorismatase-like_dom"/>
</dbReference>
<keyword evidence="4" id="KW-1185">Reference proteome</keyword>
<proteinExistence type="predicted"/>
<dbReference type="Proteomes" id="UP001151081">
    <property type="component" value="Unassembled WGS sequence"/>
</dbReference>
<dbReference type="CDD" id="cd00431">
    <property type="entry name" value="cysteine_hydrolases"/>
    <property type="match status" value="1"/>
</dbReference>
<dbReference type="AlphaFoldDB" id="A0A9X3WYE4"/>
<dbReference type="RefSeq" id="WP_272417566.1">
    <property type="nucleotide sequence ID" value="NZ_JAGTJJ010000002.1"/>
</dbReference>
<reference evidence="3 4" key="1">
    <citation type="submission" date="2021-04" db="EMBL/GenBank/DDBJ databases">
        <title>Genome analysis of Polyangium sp.</title>
        <authorList>
            <person name="Li Y."/>
            <person name="Wang J."/>
        </authorList>
    </citation>
    <scope>NUCLEOTIDE SEQUENCE [LARGE SCALE GENOMIC DNA]</scope>
    <source>
        <strain evidence="3 4">SDU14</strain>
    </source>
</reference>
<dbReference type="PANTHER" id="PTHR43540">
    <property type="entry name" value="PEROXYUREIDOACRYLATE/UREIDOACRYLATE AMIDOHYDROLASE-RELATED"/>
    <property type="match status" value="1"/>
</dbReference>
<keyword evidence="1 3" id="KW-0378">Hydrolase</keyword>
<sequence>MATALIIGDIQRGITGAYPFARQVVPPLTDLLPRARSAGVLVVFIRTAFRVNRADLPPGNALFSAFFEAGDIFHEGTAGTEIDLPVHDEDVVVLKRRASAFAGTDLDLVLRAHAVDTIAVAGVATSAMVAATCYDAADRGYRVTVLRDGCADSDPTVHEFFMDKVFPSRAAEVVPCAGWLVDERWHAGSGTDRKTRGEGAGAKQT</sequence>
<evidence type="ECO:0000313" key="4">
    <source>
        <dbReference type="Proteomes" id="UP001151081"/>
    </source>
</evidence>
<dbReference type="InterPro" id="IPR050272">
    <property type="entry name" value="Isochorismatase-like_hydrls"/>
</dbReference>
<dbReference type="SUPFAM" id="SSF52499">
    <property type="entry name" value="Isochorismatase-like hydrolases"/>
    <property type="match status" value="1"/>
</dbReference>
<dbReference type="Gene3D" id="3.40.50.850">
    <property type="entry name" value="Isochorismatase-like"/>
    <property type="match status" value="1"/>
</dbReference>